<accession>A0A0V0ZGF2</accession>
<evidence type="ECO:0000313" key="2">
    <source>
        <dbReference type="Proteomes" id="UP000054653"/>
    </source>
</evidence>
<sequence length="53" mass="6122">MKIRHCEKEESIYTREQAQRISTFSTISTRSTSTSSTRSTCSTRVEEHVLIVE</sequence>
<dbReference type="EMBL" id="JYDI01003791">
    <property type="protein sequence ID" value="KRY11454.1"/>
    <property type="molecule type" value="Genomic_DNA"/>
</dbReference>
<comment type="caution">
    <text evidence="1">The sequence shown here is derived from an EMBL/GenBank/DDBJ whole genome shotgun (WGS) entry which is preliminary data.</text>
</comment>
<keyword evidence="2" id="KW-1185">Reference proteome</keyword>
<protein>
    <submittedName>
        <fullName evidence="1">Uncharacterized protein</fullName>
    </submittedName>
</protein>
<dbReference type="Proteomes" id="UP000054653">
    <property type="component" value="Unassembled WGS sequence"/>
</dbReference>
<reference evidence="1 2" key="1">
    <citation type="submission" date="2015-01" db="EMBL/GenBank/DDBJ databases">
        <title>Evolution of Trichinella species and genotypes.</title>
        <authorList>
            <person name="Korhonen P.K."/>
            <person name="Edoardo P."/>
            <person name="Giuseppe L.R."/>
            <person name="Gasser R.B."/>
        </authorList>
    </citation>
    <scope>NUCLEOTIDE SEQUENCE [LARGE SCALE GENOMIC DNA]</scope>
    <source>
        <strain evidence="1">ISS120</strain>
    </source>
</reference>
<proteinExistence type="predicted"/>
<evidence type="ECO:0000313" key="1">
    <source>
        <dbReference type="EMBL" id="KRY11454.1"/>
    </source>
</evidence>
<name>A0A0V0ZGF2_TRIBR</name>
<organism evidence="1 2">
    <name type="scientific">Trichinella britovi</name>
    <name type="common">Parasitic roundworm</name>
    <dbReference type="NCBI Taxonomy" id="45882"/>
    <lineage>
        <taxon>Eukaryota</taxon>
        <taxon>Metazoa</taxon>
        <taxon>Ecdysozoa</taxon>
        <taxon>Nematoda</taxon>
        <taxon>Enoplea</taxon>
        <taxon>Dorylaimia</taxon>
        <taxon>Trichinellida</taxon>
        <taxon>Trichinellidae</taxon>
        <taxon>Trichinella</taxon>
    </lineage>
</organism>
<gene>
    <name evidence="1" type="ORF">T03_1323</name>
</gene>
<dbReference type="AlphaFoldDB" id="A0A0V0ZGF2"/>